<feature type="transmembrane region" description="Helical" evidence="6">
    <location>
        <begin position="188"/>
        <end position="210"/>
    </location>
</feature>
<dbReference type="EMBL" id="JAZAVJ010000030">
    <property type="protein sequence ID" value="KAK7420380.1"/>
    <property type="molecule type" value="Genomic_DNA"/>
</dbReference>
<feature type="transmembrane region" description="Helical" evidence="6">
    <location>
        <begin position="101"/>
        <end position="118"/>
    </location>
</feature>
<evidence type="ECO:0000256" key="6">
    <source>
        <dbReference type="SAM" id="Phobius"/>
    </source>
</evidence>
<accession>A0ABR1HHK0</accession>
<comment type="subcellular location">
    <subcellularLocation>
        <location evidence="1">Membrane</location>
        <topology evidence="1">Multi-pass membrane protein</topology>
    </subcellularLocation>
</comment>
<feature type="transmembrane region" description="Helical" evidence="6">
    <location>
        <begin position="153"/>
        <end position="176"/>
    </location>
</feature>
<protein>
    <recommendedName>
        <fullName evidence="9">Major facilitator superfamily (MFS) profile domain-containing protein</fullName>
    </recommendedName>
</protein>
<dbReference type="Proteomes" id="UP001498476">
    <property type="component" value="Unassembled WGS sequence"/>
</dbReference>
<organism evidence="7 8">
    <name type="scientific">Neonectria punicea</name>
    <dbReference type="NCBI Taxonomy" id="979145"/>
    <lineage>
        <taxon>Eukaryota</taxon>
        <taxon>Fungi</taxon>
        <taxon>Dikarya</taxon>
        <taxon>Ascomycota</taxon>
        <taxon>Pezizomycotina</taxon>
        <taxon>Sordariomycetes</taxon>
        <taxon>Hypocreomycetidae</taxon>
        <taxon>Hypocreales</taxon>
        <taxon>Nectriaceae</taxon>
        <taxon>Neonectria</taxon>
    </lineage>
</organism>
<name>A0ABR1HHK0_9HYPO</name>
<keyword evidence="5 6" id="KW-0472">Membrane</keyword>
<feature type="transmembrane region" description="Helical" evidence="6">
    <location>
        <begin position="125"/>
        <end position="147"/>
    </location>
</feature>
<feature type="transmembrane region" description="Helical" evidence="6">
    <location>
        <begin position="62"/>
        <end position="81"/>
    </location>
</feature>
<feature type="transmembrane region" description="Helical" evidence="6">
    <location>
        <begin position="222"/>
        <end position="242"/>
    </location>
</feature>
<sequence length="266" mass="30008">MTFPVAAWGFASFPGTPKDGKRWFLTEEEFALASDRMKLEGRLDPKGASFSLATIKRFLGRWHFWVLVPWNVMWLLGYMYMVNGGPLLWLRSVEEYSTVQAIHPSIGIVFIWTFAWLVDKGGRKAIIPVIGGACLVHFVSKFAWIFYDKTPFGFKWFAIAVAYIEVSLSPINYSVANLVCAGDAEERAFIISSMLAVSTAFNCWVPLLAFPTMQAPRFLRGYITEAVLQVTYVSWTIFVVWISGRDEKKKEDLGSESAIEGASLQI</sequence>
<evidence type="ECO:0000256" key="1">
    <source>
        <dbReference type="ARBA" id="ARBA00004141"/>
    </source>
</evidence>
<keyword evidence="2" id="KW-0813">Transport</keyword>
<evidence type="ECO:0000256" key="3">
    <source>
        <dbReference type="ARBA" id="ARBA00022692"/>
    </source>
</evidence>
<evidence type="ECO:0000313" key="7">
    <source>
        <dbReference type="EMBL" id="KAK7420380.1"/>
    </source>
</evidence>
<keyword evidence="3 6" id="KW-0812">Transmembrane</keyword>
<keyword evidence="8" id="KW-1185">Reference proteome</keyword>
<gene>
    <name evidence="7" type="ORF">QQX98_002803</name>
</gene>
<dbReference type="PANTHER" id="PTHR43791">
    <property type="entry name" value="PERMEASE-RELATED"/>
    <property type="match status" value="1"/>
</dbReference>
<dbReference type="InterPro" id="IPR036259">
    <property type="entry name" value="MFS_trans_sf"/>
</dbReference>
<evidence type="ECO:0000256" key="4">
    <source>
        <dbReference type="ARBA" id="ARBA00022989"/>
    </source>
</evidence>
<evidence type="ECO:0000256" key="5">
    <source>
        <dbReference type="ARBA" id="ARBA00023136"/>
    </source>
</evidence>
<reference evidence="7 8" key="1">
    <citation type="journal article" date="2025" name="Microbiol. Resour. Announc.">
        <title>Draft genome sequences for Neonectria magnoliae and Neonectria punicea, canker pathogens of Liriodendron tulipifera and Acer saccharum in West Virginia.</title>
        <authorList>
            <person name="Petronek H.M."/>
            <person name="Kasson M.T."/>
            <person name="Metheny A.M."/>
            <person name="Stauder C.M."/>
            <person name="Lovett B."/>
            <person name="Lynch S.C."/>
            <person name="Garnas J.R."/>
            <person name="Kasson L.R."/>
            <person name="Stajich J.E."/>
        </authorList>
    </citation>
    <scope>NUCLEOTIDE SEQUENCE [LARGE SCALE GENOMIC DNA]</scope>
    <source>
        <strain evidence="7 8">NRRL 64653</strain>
    </source>
</reference>
<keyword evidence="4 6" id="KW-1133">Transmembrane helix</keyword>
<evidence type="ECO:0000313" key="8">
    <source>
        <dbReference type="Proteomes" id="UP001498476"/>
    </source>
</evidence>
<proteinExistence type="predicted"/>
<comment type="caution">
    <text evidence="7">The sequence shown here is derived from an EMBL/GenBank/DDBJ whole genome shotgun (WGS) entry which is preliminary data.</text>
</comment>
<dbReference type="SUPFAM" id="SSF103473">
    <property type="entry name" value="MFS general substrate transporter"/>
    <property type="match status" value="1"/>
</dbReference>
<evidence type="ECO:0008006" key="9">
    <source>
        <dbReference type="Google" id="ProtNLM"/>
    </source>
</evidence>
<dbReference type="PANTHER" id="PTHR43791:SF15">
    <property type="entry name" value="TRANSPORTER SEO1-RELATED"/>
    <property type="match status" value="1"/>
</dbReference>
<evidence type="ECO:0000256" key="2">
    <source>
        <dbReference type="ARBA" id="ARBA00022448"/>
    </source>
</evidence>